<dbReference type="Proteomes" id="UP000269721">
    <property type="component" value="Unassembled WGS sequence"/>
</dbReference>
<dbReference type="GO" id="GO:0004674">
    <property type="term" value="F:protein serine/threonine kinase activity"/>
    <property type="evidence" value="ECO:0007669"/>
    <property type="project" value="TreeGrafter"/>
</dbReference>
<dbReference type="OrthoDB" id="5581784at2759"/>
<keyword evidence="3" id="KW-0418">Kinase</keyword>
<feature type="domain" description="Protein kinase" evidence="2">
    <location>
        <begin position="149"/>
        <end position="490"/>
    </location>
</feature>
<dbReference type="GO" id="GO:0005524">
    <property type="term" value="F:ATP binding"/>
    <property type="evidence" value="ECO:0007669"/>
    <property type="project" value="InterPro"/>
</dbReference>
<feature type="compositionally biased region" description="Basic and acidic residues" evidence="1">
    <location>
        <begin position="82"/>
        <end position="100"/>
    </location>
</feature>
<evidence type="ECO:0000313" key="4">
    <source>
        <dbReference type="Proteomes" id="UP000269721"/>
    </source>
</evidence>
<dbReference type="InterPro" id="IPR051681">
    <property type="entry name" value="Ser/Thr_Kinases-Pseudokinases"/>
</dbReference>
<keyword evidence="3" id="KW-0808">Transferase</keyword>
<dbReference type="InterPro" id="IPR011009">
    <property type="entry name" value="Kinase-like_dom_sf"/>
</dbReference>
<name>A0A4P9W079_9FUNG</name>
<dbReference type="Gene3D" id="1.10.510.10">
    <property type="entry name" value="Transferase(Phosphotransferase) domain 1"/>
    <property type="match status" value="1"/>
</dbReference>
<keyword evidence="4" id="KW-1185">Reference proteome</keyword>
<accession>A0A4P9W079</accession>
<feature type="region of interest" description="Disordered" evidence="1">
    <location>
        <begin position="73"/>
        <end position="108"/>
    </location>
</feature>
<evidence type="ECO:0000313" key="3">
    <source>
        <dbReference type="EMBL" id="RKO85474.1"/>
    </source>
</evidence>
<dbReference type="InterPro" id="IPR001245">
    <property type="entry name" value="Ser-Thr/Tyr_kinase_cat_dom"/>
</dbReference>
<feature type="non-terminal residue" evidence="3">
    <location>
        <position position="490"/>
    </location>
</feature>
<proteinExistence type="predicted"/>
<dbReference type="Pfam" id="PF07714">
    <property type="entry name" value="PK_Tyr_Ser-Thr"/>
    <property type="match status" value="1"/>
</dbReference>
<protein>
    <submittedName>
        <fullName evidence="3">Kinase-like domain-containing protein</fullName>
    </submittedName>
</protein>
<organism evidence="3 4">
    <name type="scientific">Blyttiomyces helicus</name>
    <dbReference type="NCBI Taxonomy" id="388810"/>
    <lineage>
        <taxon>Eukaryota</taxon>
        <taxon>Fungi</taxon>
        <taxon>Fungi incertae sedis</taxon>
        <taxon>Chytridiomycota</taxon>
        <taxon>Chytridiomycota incertae sedis</taxon>
        <taxon>Chytridiomycetes</taxon>
        <taxon>Chytridiomycetes incertae sedis</taxon>
        <taxon>Blyttiomyces</taxon>
    </lineage>
</organism>
<feature type="compositionally biased region" description="Acidic residues" evidence="1">
    <location>
        <begin position="477"/>
        <end position="490"/>
    </location>
</feature>
<evidence type="ECO:0000256" key="1">
    <source>
        <dbReference type="SAM" id="MobiDB-lite"/>
    </source>
</evidence>
<dbReference type="PANTHER" id="PTHR44329">
    <property type="entry name" value="SERINE/THREONINE-PROTEIN KINASE TNNI3K-RELATED"/>
    <property type="match status" value="1"/>
</dbReference>
<gene>
    <name evidence="3" type="ORF">BDK51DRAFT_27482</name>
</gene>
<sequence length="490" mass="55132">MRHADYIEKLNDAQILYAVVHKSRRPARHFPSGLSEIVETCWLQDYRERPNFDIVIEQLFDLLSDVERLRDGETPNGTVLAKHSDIELADEPNKQPKESPKSNVGVSEERLAQDEFLARDVFPTPPRAQLYTHGESAFRVFASRLLPLRQSHRYLFAGAPWAISSDSLRDQEPLIGIASNQRSPWRFFKIIWNQNVVIVKRLKSSERVAGQLLTLVKGLDIGYAINHENLLLLFGAGRDSSGSPFLVVPSMPGGTISEYLINVQEEAFVKTALRLLIQTCKGMPELHRQGVFHGDLRGANTLVNENGTAVVSGFISLRSREVKAQDESNLHSSGNICQKEVDLSTITQGSLSWMAPERLNQTRLEGRLRFAADVYSFGTTCCEVFSGENPLVFLNEEDEEILEGYQILFAITMDNRRPSRPERVDDNQSGKCLANVGLQHAQREAKMGRWGFRSADEVPPEGGWPSRAGTTPARNAEEEEEEEEEEEDNT</sequence>
<dbReference type="InterPro" id="IPR000719">
    <property type="entry name" value="Prot_kinase_dom"/>
</dbReference>
<reference evidence="4" key="1">
    <citation type="journal article" date="2018" name="Nat. Microbiol.">
        <title>Leveraging single-cell genomics to expand the fungal tree of life.</title>
        <authorList>
            <person name="Ahrendt S.R."/>
            <person name="Quandt C.A."/>
            <person name="Ciobanu D."/>
            <person name="Clum A."/>
            <person name="Salamov A."/>
            <person name="Andreopoulos B."/>
            <person name="Cheng J.F."/>
            <person name="Woyke T."/>
            <person name="Pelin A."/>
            <person name="Henrissat B."/>
            <person name="Reynolds N.K."/>
            <person name="Benny G.L."/>
            <person name="Smith M.E."/>
            <person name="James T.Y."/>
            <person name="Grigoriev I.V."/>
        </authorList>
    </citation>
    <scope>NUCLEOTIDE SEQUENCE [LARGE SCALE GENOMIC DNA]</scope>
</reference>
<dbReference type="PANTHER" id="PTHR44329:SF214">
    <property type="entry name" value="PROTEIN KINASE DOMAIN-CONTAINING PROTEIN"/>
    <property type="match status" value="1"/>
</dbReference>
<dbReference type="PROSITE" id="PS50011">
    <property type="entry name" value="PROTEIN_KINASE_DOM"/>
    <property type="match status" value="1"/>
</dbReference>
<feature type="region of interest" description="Disordered" evidence="1">
    <location>
        <begin position="448"/>
        <end position="490"/>
    </location>
</feature>
<dbReference type="AlphaFoldDB" id="A0A4P9W079"/>
<dbReference type="SUPFAM" id="SSF56112">
    <property type="entry name" value="Protein kinase-like (PK-like)"/>
    <property type="match status" value="1"/>
</dbReference>
<evidence type="ECO:0000259" key="2">
    <source>
        <dbReference type="PROSITE" id="PS50011"/>
    </source>
</evidence>
<dbReference type="EMBL" id="KZ999039">
    <property type="protein sequence ID" value="RKO85474.1"/>
    <property type="molecule type" value="Genomic_DNA"/>
</dbReference>